<organism evidence="2 3">
    <name type="scientific">Candidatus Dojkabacteria bacterium CG_4_10_14_0_2_um_filter_Dojkabacteria_WS6_41_15</name>
    <dbReference type="NCBI Taxonomy" id="2014249"/>
    <lineage>
        <taxon>Bacteria</taxon>
        <taxon>Candidatus Dojkabacteria</taxon>
    </lineage>
</organism>
<proteinExistence type="predicted"/>
<comment type="caution">
    <text evidence="2">The sequence shown here is derived from an EMBL/GenBank/DDBJ whole genome shotgun (WGS) entry which is preliminary data.</text>
</comment>
<gene>
    <name evidence="2" type="ORF">COX64_02570</name>
</gene>
<evidence type="ECO:0000313" key="3">
    <source>
        <dbReference type="Proteomes" id="UP000228952"/>
    </source>
</evidence>
<dbReference type="Proteomes" id="UP000228952">
    <property type="component" value="Unassembled WGS sequence"/>
</dbReference>
<protein>
    <submittedName>
        <fullName evidence="2">Uncharacterized protein</fullName>
    </submittedName>
</protein>
<feature type="signal peptide" evidence="1">
    <location>
        <begin position="1"/>
        <end position="23"/>
    </location>
</feature>
<keyword evidence="1" id="KW-0732">Signal</keyword>
<dbReference type="AlphaFoldDB" id="A0A2M7W1X7"/>
<name>A0A2M7W1X7_9BACT</name>
<reference evidence="3" key="1">
    <citation type="submission" date="2017-09" db="EMBL/GenBank/DDBJ databases">
        <title>Depth-based differentiation of microbial function through sediment-hosted aquifers and enrichment of novel symbionts in the deep terrestrial subsurface.</title>
        <authorList>
            <person name="Probst A.J."/>
            <person name="Ladd B."/>
            <person name="Jarett J.K."/>
            <person name="Geller-Mcgrath D.E."/>
            <person name="Sieber C.M.K."/>
            <person name="Emerson J.B."/>
            <person name="Anantharaman K."/>
            <person name="Thomas B.C."/>
            <person name="Malmstrom R."/>
            <person name="Stieglmeier M."/>
            <person name="Klingl A."/>
            <person name="Woyke T."/>
            <person name="Ryan C.M."/>
            <person name="Banfield J.F."/>
        </authorList>
    </citation>
    <scope>NUCLEOTIDE SEQUENCE [LARGE SCALE GENOMIC DNA]</scope>
</reference>
<evidence type="ECO:0000256" key="1">
    <source>
        <dbReference type="SAM" id="SignalP"/>
    </source>
</evidence>
<feature type="chain" id="PRO_5014811932" evidence="1">
    <location>
        <begin position="24"/>
        <end position="71"/>
    </location>
</feature>
<accession>A0A2M7W1X7</accession>
<dbReference type="EMBL" id="PFQB01000066">
    <property type="protein sequence ID" value="PJA13981.1"/>
    <property type="molecule type" value="Genomic_DNA"/>
</dbReference>
<feature type="non-terminal residue" evidence="2">
    <location>
        <position position="71"/>
    </location>
</feature>
<sequence>MMVLTLVSVVAILSCGLLPGAKALEQPSNGAHNKKGTSGISYGTYSWDGLSNHRFRNSGKTATRLTLRLIP</sequence>
<evidence type="ECO:0000313" key="2">
    <source>
        <dbReference type="EMBL" id="PJA13981.1"/>
    </source>
</evidence>